<evidence type="ECO:0000313" key="1">
    <source>
        <dbReference type="EMBL" id="CTQ43259.1"/>
    </source>
</evidence>
<sequence length="87" mass="10098">MSEDQYTKEQLEFLEIFEIAARYDCLFLLDFHCFDLFDHDQTSLLSDGERAQLAAAARYDIYAEAMQKGFLPKSSPFGGVHEHQHFC</sequence>
<protein>
    <submittedName>
        <fullName evidence="1">Uncharacterized protein</fullName>
    </submittedName>
</protein>
<name>A0A0M6Y1R0_9HYPH</name>
<reference evidence="2" key="1">
    <citation type="submission" date="2015-07" db="EMBL/GenBank/DDBJ databases">
        <authorList>
            <person name="Rodrigo-Torres Lidia"/>
            <person name="Arahal R.David."/>
        </authorList>
    </citation>
    <scope>NUCLEOTIDE SEQUENCE [LARGE SCALE GENOMIC DNA]</scope>
    <source>
        <strain evidence="2">CECT 4801</strain>
    </source>
</reference>
<gene>
    <name evidence="1" type="ORF">LAL4801_01695</name>
</gene>
<accession>A0A0M6Y1R0</accession>
<dbReference type="Proteomes" id="UP000048926">
    <property type="component" value="Unassembled WGS sequence"/>
</dbReference>
<keyword evidence="2" id="KW-1185">Reference proteome</keyword>
<dbReference type="KEGG" id="lagg:B0E33_21740"/>
<proteinExistence type="predicted"/>
<dbReference type="RefSeq" id="WP_023000596.1">
    <property type="nucleotide sequence ID" value="NZ_CP045617.1"/>
</dbReference>
<organism evidence="1 2">
    <name type="scientific">Roseibium aggregatum</name>
    <dbReference type="NCBI Taxonomy" id="187304"/>
    <lineage>
        <taxon>Bacteria</taxon>
        <taxon>Pseudomonadati</taxon>
        <taxon>Pseudomonadota</taxon>
        <taxon>Alphaproteobacteria</taxon>
        <taxon>Hyphomicrobiales</taxon>
        <taxon>Stappiaceae</taxon>
        <taxon>Roseibium</taxon>
    </lineage>
</organism>
<dbReference type="EMBL" id="CXST01000001">
    <property type="protein sequence ID" value="CTQ43259.1"/>
    <property type="molecule type" value="Genomic_DNA"/>
</dbReference>
<evidence type="ECO:0000313" key="2">
    <source>
        <dbReference type="Proteomes" id="UP000048926"/>
    </source>
</evidence>
<dbReference type="AlphaFoldDB" id="A0A0M6Y1R0"/>